<feature type="transmembrane region" description="Helical" evidence="6">
    <location>
        <begin position="17"/>
        <end position="39"/>
    </location>
</feature>
<protein>
    <submittedName>
        <fullName evidence="8">ABC transporter permease</fullName>
    </submittedName>
</protein>
<dbReference type="InterPro" id="IPR003838">
    <property type="entry name" value="ABC3_permease_C"/>
</dbReference>
<comment type="caution">
    <text evidence="8">The sequence shown here is derived from an EMBL/GenBank/DDBJ whole genome shotgun (WGS) entry which is preliminary data.</text>
</comment>
<evidence type="ECO:0000259" key="7">
    <source>
        <dbReference type="Pfam" id="PF02687"/>
    </source>
</evidence>
<evidence type="ECO:0000256" key="2">
    <source>
        <dbReference type="ARBA" id="ARBA00022475"/>
    </source>
</evidence>
<proteinExistence type="inferred from homology"/>
<evidence type="ECO:0000256" key="5">
    <source>
        <dbReference type="ARBA" id="ARBA00023136"/>
    </source>
</evidence>
<evidence type="ECO:0000256" key="6">
    <source>
        <dbReference type="PIRNR" id="PIRNR018968"/>
    </source>
</evidence>
<dbReference type="Proteomes" id="UP000569903">
    <property type="component" value="Unassembled WGS sequence"/>
</dbReference>
<dbReference type="InterPro" id="IPR027022">
    <property type="entry name" value="ABC_permease_BceB-typ"/>
</dbReference>
<keyword evidence="6" id="KW-0813">Transport</keyword>
<dbReference type="PANTHER" id="PTHR46795:SF3">
    <property type="entry name" value="ABC TRANSPORTER PERMEASE"/>
    <property type="match status" value="1"/>
</dbReference>
<keyword evidence="4 6" id="KW-1133">Transmembrane helix</keyword>
<reference evidence="8 9" key="1">
    <citation type="submission" date="2020-03" db="EMBL/GenBank/DDBJ databases">
        <title>Soil Listeria distribution.</title>
        <authorList>
            <person name="Liao J."/>
            <person name="Wiedmann M."/>
        </authorList>
    </citation>
    <scope>NUCLEOTIDE SEQUENCE [LARGE SCALE GENOMIC DNA]</scope>
    <source>
        <strain evidence="8 9">FSL L7-1614</strain>
    </source>
</reference>
<evidence type="ECO:0000313" key="8">
    <source>
        <dbReference type="EMBL" id="MBC1458087.1"/>
    </source>
</evidence>
<gene>
    <name evidence="8" type="ORF">HB850_09965</name>
</gene>
<dbReference type="InterPro" id="IPR052536">
    <property type="entry name" value="ABC-4_Integral_Memb_Prot"/>
</dbReference>
<dbReference type="EMBL" id="JAARQN010000008">
    <property type="protein sequence ID" value="MBC1458087.1"/>
    <property type="molecule type" value="Genomic_DNA"/>
</dbReference>
<accession>A0A841YZU3</accession>
<evidence type="ECO:0000256" key="1">
    <source>
        <dbReference type="ARBA" id="ARBA00004651"/>
    </source>
</evidence>
<evidence type="ECO:0000256" key="4">
    <source>
        <dbReference type="ARBA" id="ARBA00022989"/>
    </source>
</evidence>
<comment type="similarity">
    <text evidence="6">Belongs to the ABC-4 integral membrane protein family.</text>
</comment>
<keyword evidence="5 6" id="KW-0472">Membrane</keyword>
<dbReference type="GO" id="GO:0055085">
    <property type="term" value="P:transmembrane transport"/>
    <property type="evidence" value="ECO:0007669"/>
    <property type="project" value="UniProtKB-UniRule"/>
</dbReference>
<feature type="transmembrane region" description="Helical" evidence="6">
    <location>
        <begin position="152"/>
        <end position="175"/>
    </location>
</feature>
<evidence type="ECO:0000313" key="9">
    <source>
        <dbReference type="Proteomes" id="UP000569903"/>
    </source>
</evidence>
<keyword evidence="3 6" id="KW-0812">Transmembrane</keyword>
<comment type="subcellular location">
    <subcellularLocation>
        <location evidence="1 6">Cell membrane</location>
        <topology evidence="1 6">Multi-pass membrane protein</topology>
    </subcellularLocation>
</comment>
<name>A0A841YZU3_9LIST</name>
<feature type="transmembrane region" description="Helical" evidence="6">
    <location>
        <begin position="196"/>
        <end position="214"/>
    </location>
</feature>
<dbReference type="PIRSF" id="PIRSF018968">
    <property type="entry name" value="ABC_permease_BceB"/>
    <property type="match status" value="1"/>
</dbReference>
<feature type="transmembrane region" description="Helical" evidence="6">
    <location>
        <begin position="289"/>
        <end position="311"/>
    </location>
</feature>
<keyword evidence="2 6" id="KW-1003">Cell membrane</keyword>
<feature type="transmembrane region" description="Helical" evidence="6">
    <location>
        <begin position="558"/>
        <end position="580"/>
    </location>
</feature>
<dbReference type="AlphaFoldDB" id="A0A841YZU3"/>
<feature type="transmembrane region" description="Helical" evidence="6">
    <location>
        <begin position="234"/>
        <end position="257"/>
    </location>
</feature>
<sequence>MLFKLAKTNLIRNFKNYLLYFFSSVFCILIFYTFLSLSYDSTIKKAASESMLVDYSLKGASIVLVLFAIIFITYSSHFFAQKRKKELGTYVLLGLRKRQIGQMMFYENFAMGILALITGLFGGVFLYKLFVSLLLQFIDVQVSAKLAISPEAMLATTIVFLLLTIITSFEGYRIVYRFTVLDLLKASGVAEKKDKGNKITAIIGIILLLISYTIALTPSSSGVFYKQLPTTIQLLLVIFTMIIGTFLFVGSFLPYALAKIATIKPFYFRGTNMVSIASLRFRMKNQSRMMATIAILIAITLTAIGFTGSLYTNINAQSKNFSSTDYQILQGTPSAAEKLETLAGPTNIDFQAAVPIWKSGDGFLSESDYRKLMAQLFNEKDTPNLQPGEAIALVGKDQLSSKQITQLKSKKQEAENGFSFQVTAVSEENPVKSSTDMLYVLNDSDIETLAKSATKDTTYLYNLKNDTLAIAEKITAQNGKYGDAFFTSRLNFRHENSVSTGSILFVGLFIGLTFLAATGCIIYFKQITEAYNDSPQYHLMQKIGMDQQMIRRTIAKQIAVIFLVPLVLGISHTIVSLTAFGQNTNMTVGLALTGIIAVYTVIYAVYYLFTVRNYVKITRNI</sequence>
<feature type="transmembrane region" description="Helical" evidence="6">
    <location>
        <begin position="586"/>
        <end position="609"/>
    </location>
</feature>
<organism evidence="8 9">
    <name type="scientific">Listeria newyorkensis</name>
    <dbReference type="NCBI Taxonomy" id="1497681"/>
    <lineage>
        <taxon>Bacteria</taxon>
        <taxon>Bacillati</taxon>
        <taxon>Bacillota</taxon>
        <taxon>Bacilli</taxon>
        <taxon>Bacillales</taxon>
        <taxon>Listeriaceae</taxon>
        <taxon>Listeria</taxon>
    </lineage>
</organism>
<feature type="transmembrane region" description="Helical" evidence="6">
    <location>
        <begin position="105"/>
        <end position="127"/>
    </location>
</feature>
<evidence type="ECO:0000256" key="3">
    <source>
        <dbReference type="ARBA" id="ARBA00022692"/>
    </source>
</evidence>
<dbReference type="PANTHER" id="PTHR46795">
    <property type="entry name" value="ABC TRANSPORTER PERMEASE-RELATED-RELATED"/>
    <property type="match status" value="1"/>
</dbReference>
<dbReference type="GO" id="GO:0005886">
    <property type="term" value="C:plasma membrane"/>
    <property type="evidence" value="ECO:0007669"/>
    <property type="project" value="UniProtKB-SubCell"/>
</dbReference>
<feature type="transmembrane region" description="Helical" evidence="6">
    <location>
        <begin position="503"/>
        <end position="524"/>
    </location>
</feature>
<dbReference type="RefSeq" id="WP_185389314.1">
    <property type="nucleotide sequence ID" value="NZ_JAARQN010000008.1"/>
</dbReference>
<feature type="transmembrane region" description="Helical" evidence="6">
    <location>
        <begin position="59"/>
        <end position="80"/>
    </location>
</feature>
<dbReference type="Pfam" id="PF02687">
    <property type="entry name" value="FtsX"/>
    <property type="match status" value="1"/>
</dbReference>
<feature type="domain" description="ABC3 transporter permease C-terminal" evidence="7">
    <location>
        <begin position="60"/>
        <end position="173"/>
    </location>
</feature>